<dbReference type="PANTHER" id="PTHR35993">
    <property type="entry name" value="OUTER ENVELOPE PORE PROTEIN 21B, CHLOROPLASTIC"/>
    <property type="match status" value="1"/>
</dbReference>
<comment type="function">
    <text evidence="13">Voltage-dependent rectifying anion channel that facilitates the translocation between chloroplast and cytoplasm of phosphorylated carbohydrates such as triosephosphate, 3-phosphoglycerate and inorganic phosphate (Pi) depending of ATP to triosephosphate ratio in the plastidial intermembrane space; in high triosephosphate/ATP conditions (e.g. photosynthesis), export of triosphosphate from chloroplast (outward rectifying channels), but in high ATP/triosephosphate conditions (e.g. dark phase), import of phosphosolutes (inward rectifying channels).</text>
</comment>
<sequence>MCFLLYWQMGKMKGKMATRLLGQPQKKGREREPRAAAGQPRMMMCPGLSGPAHGPSSLLPILPAGRRRLIGNSALPHLVAVQVQSARPRPRRRSLRVNPTGPIVARLRELLSRSVPLLKRPSPLPAHGDLAAPAQWRRPPHPRQGEAAPRPQLAAAGSCGARPPHKPRRSYCPELPRSLCQALLPPANLGAGVQLHNGDDLTYSLRAKKAVLFRPDNGFLGLNLKGRLLIDKEFKPTKTSGAVELAWTILDFKQGQDVRLKVGYELDDKVPYFQLRENSWTLNAYMDGKWDVRFEM</sequence>
<evidence type="ECO:0000256" key="5">
    <source>
        <dbReference type="ARBA" id="ARBA00022452"/>
    </source>
</evidence>
<dbReference type="Gramene" id="OQU86032">
    <property type="protein sequence ID" value="OQU86032"/>
    <property type="gene ID" value="SORBI_3004G358301"/>
</dbReference>
<gene>
    <name evidence="15" type="ORF">SORBI_3004G358301</name>
</gene>
<keyword evidence="8" id="KW-0812">Transmembrane</keyword>
<dbReference type="GO" id="GO:0008308">
    <property type="term" value="F:voltage-gated monoatomic anion channel activity"/>
    <property type="evidence" value="ECO:0007669"/>
    <property type="project" value="InterPro"/>
</dbReference>
<evidence type="ECO:0000256" key="4">
    <source>
        <dbReference type="ARBA" id="ARBA00022448"/>
    </source>
</evidence>
<evidence type="ECO:0000313" key="16">
    <source>
        <dbReference type="Proteomes" id="UP000000768"/>
    </source>
</evidence>
<keyword evidence="4" id="KW-0813">Transport</keyword>
<evidence type="ECO:0000256" key="10">
    <source>
        <dbReference type="ARBA" id="ARBA00023065"/>
    </source>
</evidence>
<dbReference type="InterPro" id="IPR034575">
    <property type="entry name" value="OEP21"/>
</dbReference>
<evidence type="ECO:0000256" key="2">
    <source>
        <dbReference type="ARBA" id="ARBA00004441"/>
    </source>
</evidence>
<comment type="subcellular location">
    <subcellularLocation>
        <location evidence="1">Plastid</location>
        <location evidence="1">Chloroplast outer membrane</location>
        <topology evidence="1">Multi-pass membrane protein</topology>
    </subcellularLocation>
    <subcellularLocation>
        <location evidence="2">Plastid</location>
        <location evidence="2">Etioplast membrane</location>
        <topology evidence="2">Multi-pass membrane protein</topology>
    </subcellularLocation>
</comment>
<dbReference type="GO" id="GO:0009707">
    <property type="term" value="C:chloroplast outer membrane"/>
    <property type="evidence" value="ECO:0007669"/>
    <property type="project" value="UniProtKB-SubCell"/>
</dbReference>
<reference evidence="16" key="2">
    <citation type="journal article" date="2018" name="Plant J.">
        <title>The Sorghum bicolor reference genome: improved assembly, gene annotations, a transcriptome atlas, and signatures of genome organization.</title>
        <authorList>
            <person name="McCormick R.F."/>
            <person name="Truong S.K."/>
            <person name="Sreedasyam A."/>
            <person name="Jenkins J."/>
            <person name="Shu S."/>
            <person name="Sims D."/>
            <person name="Kennedy M."/>
            <person name="Amirebrahimi M."/>
            <person name="Weers B.D."/>
            <person name="McKinley B."/>
            <person name="Mattison A."/>
            <person name="Morishige D.T."/>
            <person name="Grimwood J."/>
            <person name="Schmutz J."/>
            <person name="Mullet J.E."/>
        </authorList>
    </citation>
    <scope>NUCLEOTIDE SEQUENCE [LARGE SCALE GENOMIC DNA]</scope>
    <source>
        <strain evidence="16">cv. BTx623</strain>
    </source>
</reference>
<protein>
    <submittedName>
        <fullName evidence="15">Uncharacterized protein</fullName>
    </submittedName>
</protein>
<evidence type="ECO:0000256" key="6">
    <source>
        <dbReference type="ARBA" id="ARBA00022528"/>
    </source>
</evidence>
<evidence type="ECO:0000256" key="14">
    <source>
        <dbReference type="SAM" id="MobiDB-lite"/>
    </source>
</evidence>
<accession>A0A1Z5RQJ0</accession>
<feature type="region of interest" description="Disordered" evidence="14">
    <location>
        <begin position="118"/>
        <end position="165"/>
    </location>
</feature>
<dbReference type="STRING" id="4558.A0A1Z5RQJ0"/>
<dbReference type="eggNOG" id="ENOG502RX9S">
    <property type="taxonomic scope" value="Eukaryota"/>
</dbReference>
<keyword evidence="6" id="KW-0150">Chloroplast</keyword>
<dbReference type="AlphaFoldDB" id="A0A1Z5RQJ0"/>
<comment type="similarity">
    <text evidence="3">Belongs to the plastid outer envelope porin OEP21 (TC 1.B.29) family.</text>
</comment>
<dbReference type="EMBL" id="CM000763">
    <property type="protein sequence ID" value="OQU86032.1"/>
    <property type="molecule type" value="Genomic_DNA"/>
</dbReference>
<keyword evidence="5" id="KW-1134">Transmembrane beta strand</keyword>
<dbReference type="GO" id="GO:0034426">
    <property type="term" value="C:etioplast membrane"/>
    <property type="evidence" value="ECO:0007669"/>
    <property type="project" value="UniProtKB-SubCell"/>
</dbReference>
<evidence type="ECO:0000313" key="15">
    <source>
        <dbReference type="EMBL" id="OQU86032.1"/>
    </source>
</evidence>
<evidence type="ECO:0000256" key="13">
    <source>
        <dbReference type="ARBA" id="ARBA00024941"/>
    </source>
</evidence>
<organism evidence="15 16">
    <name type="scientific">Sorghum bicolor</name>
    <name type="common">Sorghum</name>
    <name type="synonym">Sorghum vulgare</name>
    <dbReference type="NCBI Taxonomy" id="4558"/>
    <lineage>
        <taxon>Eukaryota</taxon>
        <taxon>Viridiplantae</taxon>
        <taxon>Streptophyta</taxon>
        <taxon>Embryophyta</taxon>
        <taxon>Tracheophyta</taxon>
        <taxon>Spermatophyta</taxon>
        <taxon>Magnoliopsida</taxon>
        <taxon>Liliopsida</taxon>
        <taxon>Poales</taxon>
        <taxon>Poaceae</taxon>
        <taxon>PACMAD clade</taxon>
        <taxon>Panicoideae</taxon>
        <taxon>Andropogonodae</taxon>
        <taxon>Andropogoneae</taxon>
        <taxon>Sorghinae</taxon>
        <taxon>Sorghum</taxon>
    </lineage>
</organism>
<keyword evidence="10" id="KW-0406">Ion transport</keyword>
<keyword evidence="7" id="KW-0934">Plastid</keyword>
<dbReference type="InParanoid" id="A0A1Z5RQJ0"/>
<dbReference type="GO" id="GO:0015288">
    <property type="term" value="F:porin activity"/>
    <property type="evidence" value="ECO:0007669"/>
    <property type="project" value="UniProtKB-KW"/>
</dbReference>
<evidence type="ECO:0000256" key="8">
    <source>
        <dbReference type="ARBA" id="ARBA00022692"/>
    </source>
</evidence>
<feature type="region of interest" description="Disordered" evidence="14">
    <location>
        <begin position="22"/>
        <end position="41"/>
    </location>
</feature>
<keyword evidence="12" id="KW-0472">Membrane</keyword>
<dbReference type="PANTHER" id="PTHR35993:SF1">
    <property type="entry name" value="OUTER ENVELOPE PORE PROTEIN 21B, CHLOROPLASTIC"/>
    <property type="match status" value="1"/>
</dbReference>
<dbReference type="GO" id="GO:0046930">
    <property type="term" value="C:pore complex"/>
    <property type="evidence" value="ECO:0007669"/>
    <property type="project" value="UniProtKB-KW"/>
</dbReference>
<name>A0A1Z5RQJ0_SORBI</name>
<evidence type="ECO:0000256" key="9">
    <source>
        <dbReference type="ARBA" id="ARBA00022805"/>
    </source>
</evidence>
<evidence type="ECO:0000256" key="12">
    <source>
        <dbReference type="ARBA" id="ARBA00023136"/>
    </source>
</evidence>
<evidence type="ECO:0000256" key="1">
    <source>
        <dbReference type="ARBA" id="ARBA00004396"/>
    </source>
</evidence>
<proteinExistence type="inferred from homology"/>
<keyword evidence="16" id="KW-1185">Reference proteome</keyword>
<evidence type="ECO:0000256" key="3">
    <source>
        <dbReference type="ARBA" id="ARBA00009945"/>
    </source>
</evidence>
<keyword evidence="9" id="KW-1002">Plastid outer membrane</keyword>
<evidence type="ECO:0000256" key="7">
    <source>
        <dbReference type="ARBA" id="ARBA00022640"/>
    </source>
</evidence>
<evidence type="ECO:0000256" key="11">
    <source>
        <dbReference type="ARBA" id="ARBA00023114"/>
    </source>
</evidence>
<dbReference type="Proteomes" id="UP000000768">
    <property type="component" value="Chromosome 4"/>
</dbReference>
<keyword evidence="11" id="KW-0626">Porin</keyword>
<reference evidence="15 16" key="1">
    <citation type="journal article" date="2009" name="Nature">
        <title>The Sorghum bicolor genome and the diversification of grasses.</title>
        <authorList>
            <person name="Paterson A.H."/>
            <person name="Bowers J.E."/>
            <person name="Bruggmann R."/>
            <person name="Dubchak I."/>
            <person name="Grimwood J."/>
            <person name="Gundlach H."/>
            <person name="Haberer G."/>
            <person name="Hellsten U."/>
            <person name="Mitros T."/>
            <person name="Poliakov A."/>
            <person name="Schmutz J."/>
            <person name="Spannagl M."/>
            <person name="Tang H."/>
            <person name="Wang X."/>
            <person name="Wicker T."/>
            <person name="Bharti A.K."/>
            <person name="Chapman J."/>
            <person name="Feltus F.A."/>
            <person name="Gowik U."/>
            <person name="Grigoriev I.V."/>
            <person name="Lyons E."/>
            <person name="Maher C.A."/>
            <person name="Martis M."/>
            <person name="Narechania A."/>
            <person name="Otillar R.P."/>
            <person name="Penning B.W."/>
            <person name="Salamov A.A."/>
            <person name="Wang Y."/>
            <person name="Zhang L."/>
            <person name="Carpita N.C."/>
            <person name="Freeling M."/>
            <person name="Gingle A.R."/>
            <person name="Hash C.T."/>
            <person name="Keller B."/>
            <person name="Klein P."/>
            <person name="Kresovich S."/>
            <person name="McCann M.C."/>
            <person name="Ming R."/>
            <person name="Peterson D.G."/>
            <person name="Mehboob-ur-Rahman"/>
            <person name="Ware D."/>
            <person name="Westhoff P."/>
            <person name="Mayer K.F."/>
            <person name="Messing J."/>
            <person name="Rokhsar D.S."/>
        </authorList>
    </citation>
    <scope>NUCLEOTIDE SEQUENCE [LARGE SCALE GENOMIC DNA]</scope>
    <source>
        <strain evidence="16">cv. BTx623</strain>
    </source>
</reference>
<dbReference type="GO" id="GO:0044070">
    <property type="term" value="P:regulation of monoatomic anion transport"/>
    <property type="evidence" value="ECO:0007669"/>
    <property type="project" value="InterPro"/>
</dbReference>